<reference evidence="2" key="1">
    <citation type="submission" date="2017-09" db="EMBL/GenBank/DDBJ databases">
        <title>The complete genome of Sulfurospirillum sp. JPD-1.</title>
        <authorList>
            <person name="Goris T."/>
        </authorList>
    </citation>
    <scope>NUCLEOTIDE SEQUENCE [LARGE SCALE GENOMIC DNA]</scope>
    <source>
        <strain evidence="2">JPD-1</strain>
    </source>
</reference>
<proteinExistence type="predicted"/>
<organism evidence="1 2">
    <name type="scientific">Sulfurospirillum diekertiae</name>
    <dbReference type="NCBI Taxonomy" id="1854492"/>
    <lineage>
        <taxon>Bacteria</taxon>
        <taxon>Pseudomonadati</taxon>
        <taxon>Campylobacterota</taxon>
        <taxon>Epsilonproteobacteria</taxon>
        <taxon>Campylobacterales</taxon>
        <taxon>Sulfurospirillaceae</taxon>
        <taxon>Sulfurospirillum</taxon>
    </lineage>
</organism>
<evidence type="ECO:0000313" key="1">
    <source>
        <dbReference type="EMBL" id="ATB70384.1"/>
    </source>
</evidence>
<accession>A0A290HUQ9</accession>
<dbReference type="Proteomes" id="UP000217349">
    <property type="component" value="Chromosome"/>
</dbReference>
<dbReference type="EMBL" id="CP023275">
    <property type="protein sequence ID" value="ATB70384.1"/>
    <property type="molecule type" value="Genomic_DNA"/>
</dbReference>
<name>A0A290HUQ9_9BACT</name>
<gene>
    <name evidence="1" type="ORF">SJPD1_2288</name>
</gene>
<dbReference type="KEGG" id="sulj:SJPD1_2288"/>
<evidence type="ECO:0000313" key="2">
    <source>
        <dbReference type="Proteomes" id="UP000217349"/>
    </source>
</evidence>
<protein>
    <submittedName>
        <fullName evidence="1">Uncharacterized protein</fullName>
    </submittedName>
</protein>
<dbReference type="AlphaFoldDB" id="A0A290HUQ9"/>
<dbReference type="RefSeq" id="WP_096047264.1">
    <property type="nucleotide sequence ID" value="NZ_CP023275.1"/>
</dbReference>
<sequence length="113" mass="12843">MRLNSLQSLGALKQIKGVPQIKPLIRTIVTIDKSNLSQIALINHSASLGLYAMRILRDEIRVKNKAEILAVTLKEIKKLSTMLSKNNNEDTITRKEAKETFKKIRLKPKHIKT</sequence>